<gene>
    <name evidence="2" type="ordered locus">RCAP_rcp00040</name>
</gene>
<keyword evidence="3" id="KW-1185">Reference proteome</keyword>
<dbReference type="EMBL" id="CP001313">
    <property type="protein sequence ID" value="ADE87298.1"/>
    <property type="molecule type" value="Genomic_DNA"/>
</dbReference>
<dbReference type="AlphaFoldDB" id="D5AVG3"/>
<name>D5AVG3_RHOCB</name>
<organism evidence="2 3">
    <name type="scientific">Rhodobacter capsulatus (strain ATCC BAA-309 / NBRC 16581 / SB1003)</name>
    <dbReference type="NCBI Taxonomy" id="272942"/>
    <lineage>
        <taxon>Bacteria</taxon>
        <taxon>Pseudomonadati</taxon>
        <taxon>Pseudomonadota</taxon>
        <taxon>Alphaproteobacteria</taxon>
        <taxon>Rhodobacterales</taxon>
        <taxon>Rhodobacter group</taxon>
        <taxon>Rhodobacter</taxon>
    </lineage>
</organism>
<evidence type="ECO:0000313" key="2">
    <source>
        <dbReference type="EMBL" id="ADE87298.1"/>
    </source>
</evidence>
<protein>
    <submittedName>
        <fullName evidence="2">Membrane protein, putative</fullName>
    </submittedName>
</protein>
<reference key="1">
    <citation type="submission" date="2008-12" db="EMBL/GenBank/DDBJ databases">
        <title>Complete genome sequence of Rhodobacter capsulatus SB1003.</title>
        <authorList>
            <person name="Strnad H."/>
            <person name="Lapidus A."/>
            <person name="Vlcek C."/>
            <person name="Ulbrich P."/>
            <person name="Paces J."/>
            <person name="Maltsev N."/>
            <person name="Kumar V."/>
            <person name="Kogan Y."/>
            <person name="Milgram A."/>
            <person name="Rebrekov D."/>
            <person name="Mazur M."/>
            <person name="Cox R."/>
            <person name="Kyrpides N."/>
            <person name="Kolar M."/>
            <person name="Sachova J."/>
            <person name="Ridl J."/>
            <person name="Ivanova N."/>
            <person name="Kapatral V."/>
            <person name="Los T."/>
            <person name="Lykidis A."/>
            <person name="Mikhailova N."/>
            <person name="Reznik G."/>
            <person name="Vasieva O."/>
            <person name="Fonstein M."/>
            <person name="Paces V."/>
            <person name="Haselkorn R."/>
        </authorList>
    </citation>
    <scope>NUCLEOTIDE SEQUENCE</scope>
    <source>
        <strain>SB1003</strain>
    </source>
</reference>
<geneLocation type="plasmid" evidence="2 3">
    <name>pRCB133</name>
</geneLocation>
<feature type="transmembrane region" description="Helical" evidence="1">
    <location>
        <begin position="15"/>
        <end position="32"/>
    </location>
</feature>
<dbReference type="OrthoDB" id="9969129at2"/>
<keyword evidence="1" id="KW-0812">Transmembrane</keyword>
<feature type="transmembrane region" description="Helical" evidence="1">
    <location>
        <begin position="39"/>
        <end position="59"/>
    </location>
</feature>
<dbReference type="RefSeq" id="WP_013069270.1">
    <property type="nucleotide sequence ID" value="NC_014035.1"/>
</dbReference>
<keyword evidence="2" id="KW-0614">Plasmid</keyword>
<sequence>MTPYAGCLLSTFFDPYGWGSVLIGLAFAVGLARRGRGTLSLISVLLGVVAGALLAAFHYNLNCVELYPG</sequence>
<dbReference type="GeneID" id="31492352"/>
<keyword evidence="1" id="KW-0472">Membrane</keyword>
<evidence type="ECO:0000313" key="3">
    <source>
        <dbReference type="Proteomes" id="UP000002361"/>
    </source>
</evidence>
<accession>D5AVG3</accession>
<dbReference type="KEGG" id="rcp:RCAP_rcp00040"/>
<proteinExistence type="predicted"/>
<dbReference type="HOGENOM" id="CLU_2773174_0_0_5"/>
<reference evidence="2 3" key="2">
    <citation type="journal article" date="2010" name="J. Bacteriol.">
        <title>Complete genome sequence of the photosynthetic purple nonsulfur bacterium Rhodobacter capsulatus SB 1003.</title>
        <authorList>
            <person name="Strnad H."/>
            <person name="Lapidus A."/>
            <person name="Paces J."/>
            <person name="Ulbrich P."/>
            <person name="Vlcek C."/>
            <person name="Paces V."/>
            <person name="Haselkorn R."/>
        </authorList>
    </citation>
    <scope>NUCLEOTIDE SEQUENCE [LARGE SCALE GENOMIC DNA]</scope>
    <source>
        <strain evidence="3">ATCC BAA-309 / NBRC 16581 / SB1003</strain>
        <plasmid evidence="2 3">pRCB133</plasmid>
    </source>
</reference>
<dbReference type="Proteomes" id="UP000002361">
    <property type="component" value="Plasmid pRCB133"/>
</dbReference>
<keyword evidence="1" id="KW-1133">Transmembrane helix</keyword>
<evidence type="ECO:0000256" key="1">
    <source>
        <dbReference type="SAM" id="Phobius"/>
    </source>
</evidence>